<keyword evidence="5" id="KW-0406">Ion transport</keyword>
<evidence type="ECO:0000256" key="2">
    <source>
        <dbReference type="ARBA" id="ARBA00022448"/>
    </source>
</evidence>
<evidence type="ECO:0000256" key="5">
    <source>
        <dbReference type="ARBA" id="ARBA00023065"/>
    </source>
</evidence>
<dbReference type="EMBL" id="CP019124">
    <property type="protein sequence ID" value="APX91084.1"/>
    <property type="molecule type" value="Genomic_DNA"/>
</dbReference>
<evidence type="ECO:0000259" key="12">
    <source>
        <dbReference type="SMART" id="SM00062"/>
    </source>
</evidence>
<dbReference type="STRING" id="1267768.BV394_09535"/>
<dbReference type="InterPro" id="IPR001320">
    <property type="entry name" value="Iontro_rcpt_C"/>
</dbReference>
<evidence type="ECO:0000256" key="6">
    <source>
        <dbReference type="ARBA" id="ARBA00023136"/>
    </source>
</evidence>
<dbReference type="OrthoDB" id="9768183at2"/>
<keyword evidence="7" id="KW-0675">Receptor</keyword>
<feature type="domain" description="Ionotropic glutamate receptor C-terminal" evidence="13">
    <location>
        <begin position="26"/>
        <end position="351"/>
    </location>
</feature>
<comment type="subcellular location">
    <subcellularLocation>
        <location evidence="1">Membrane</location>
        <topology evidence="1">Multi-pass membrane protein</topology>
    </subcellularLocation>
</comment>
<evidence type="ECO:0000256" key="7">
    <source>
        <dbReference type="ARBA" id="ARBA00023170"/>
    </source>
</evidence>
<protein>
    <submittedName>
        <fullName evidence="14">Glutamine ABC transporter substrate-binding protein</fullName>
    </submittedName>
</protein>
<dbReference type="PANTHER" id="PTHR18966">
    <property type="entry name" value="IONOTROPIC GLUTAMATE RECEPTOR"/>
    <property type="match status" value="1"/>
</dbReference>
<dbReference type="Pfam" id="PF00497">
    <property type="entry name" value="SBP_bac_3"/>
    <property type="match status" value="1"/>
</dbReference>
<evidence type="ECO:0000256" key="9">
    <source>
        <dbReference type="ARBA" id="ARBA00023303"/>
    </source>
</evidence>
<feature type="region of interest" description="Disordered" evidence="10">
    <location>
        <begin position="1"/>
        <end position="23"/>
    </location>
</feature>
<keyword evidence="6 11" id="KW-0472">Membrane</keyword>
<organism evidence="14 15">
    <name type="scientific">Brevirhabdus pacifica</name>
    <dbReference type="NCBI Taxonomy" id="1267768"/>
    <lineage>
        <taxon>Bacteria</taxon>
        <taxon>Pseudomonadati</taxon>
        <taxon>Pseudomonadota</taxon>
        <taxon>Alphaproteobacteria</taxon>
        <taxon>Rhodobacterales</taxon>
        <taxon>Paracoccaceae</taxon>
        <taxon>Brevirhabdus</taxon>
    </lineage>
</organism>
<evidence type="ECO:0000256" key="10">
    <source>
        <dbReference type="SAM" id="MobiDB-lite"/>
    </source>
</evidence>
<feature type="transmembrane region" description="Helical" evidence="11">
    <location>
        <begin position="170"/>
        <end position="187"/>
    </location>
</feature>
<feature type="transmembrane region" description="Helical" evidence="11">
    <location>
        <begin position="199"/>
        <end position="223"/>
    </location>
</feature>
<dbReference type="Pfam" id="PF00060">
    <property type="entry name" value="Lig_chan"/>
    <property type="match status" value="1"/>
</dbReference>
<dbReference type="SUPFAM" id="SSF53850">
    <property type="entry name" value="Periplasmic binding protein-like II"/>
    <property type="match status" value="1"/>
</dbReference>
<dbReference type="SMART" id="SM00079">
    <property type="entry name" value="PBPe"/>
    <property type="match status" value="1"/>
</dbReference>
<keyword evidence="15" id="KW-1185">Reference proteome</keyword>
<dbReference type="InterPro" id="IPR015683">
    <property type="entry name" value="Ionotropic_Glu_rcpt"/>
</dbReference>
<evidence type="ECO:0000313" key="15">
    <source>
        <dbReference type="Proteomes" id="UP000187266"/>
    </source>
</evidence>
<dbReference type="Gene3D" id="3.40.190.10">
    <property type="entry name" value="Periplasmic binding protein-like II"/>
    <property type="match status" value="2"/>
</dbReference>
<evidence type="ECO:0000256" key="3">
    <source>
        <dbReference type="ARBA" id="ARBA00022692"/>
    </source>
</evidence>
<sequence length="355" mass="39244">MALSGPAPAQQGAGDPVTTPSGPRQELIVATVTRPPFSMELNRMQTGFSLDLWRAIAADQRMRYRVVRVDEFAQMLGMVERAEADLAIANISITAAREQVMDFSHPIFASGLQIMIGVNDTSVSVWSVLMSRDLLLAVVGAFALLFGGGMLMWFFERRAQPYFDHPPRQAMFPAFWWALNLILNGGFEERMPRTPMGRLFGTFMVISSLFIVSLFVAKITAVLTVNAIQSSVSSVNDLYGRSVGTTVGSTSSAYLAGRGLEHRTYIDLATLLKGFEEHEIDAVVFDAPILAHYVNTSGREHGKLVGGVFLSENYGIALPQHSPLIEPVNRSLLRLRENGTYDDLTLKWFGTNRHR</sequence>
<dbReference type="AlphaFoldDB" id="A0A1U7DM56"/>
<dbReference type="GO" id="GO:0015276">
    <property type="term" value="F:ligand-gated monoatomic ion channel activity"/>
    <property type="evidence" value="ECO:0007669"/>
    <property type="project" value="InterPro"/>
</dbReference>
<evidence type="ECO:0000259" key="13">
    <source>
        <dbReference type="SMART" id="SM00079"/>
    </source>
</evidence>
<name>A0A1U7DM56_9RHOB</name>
<evidence type="ECO:0000313" key="14">
    <source>
        <dbReference type="EMBL" id="APX91084.1"/>
    </source>
</evidence>
<evidence type="ECO:0000256" key="4">
    <source>
        <dbReference type="ARBA" id="ARBA00022989"/>
    </source>
</evidence>
<keyword evidence="9" id="KW-0407">Ion channel</keyword>
<keyword evidence="4 11" id="KW-1133">Transmembrane helix</keyword>
<dbReference type="SUPFAM" id="SSF81324">
    <property type="entry name" value="Voltage-gated potassium channels"/>
    <property type="match status" value="1"/>
</dbReference>
<feature type="transmembrane region" description="Helical" evidence="11">
    <location>
        <begin position="134"/>
        <end position="155"/>
    </location>
</feature>
<keyword evidence="8" id="KW-0325">Glycoprotein</keyword>
<accession>A0A1U7DM56</accession>
<proteinExistence type="predicted"/>
<keyword evidence="3 11" id="KW-0812">Transmembrane</keyword>
<feature type="domain" description="Solute-binding protein family 3/N-terminal" evidence="12">
    <location>
        <begin position="26"/>
        <end position="352"/>
    </location>
</feature>
<gene>
    <name evidence="14" type="ORF">BV394_09535</name>
</gene>
<reference evidence="14 15" key="1">
    <citation type="submission" date="2017-01" db="EMBL/GenBank/DDBJ databases">
        <title>Genomic analysis of Xuhuaishuia manganoxidans DY6-4.</title>
        <authorList>
            <person name="Wang X."/>
        </authorList>
    </citation>
    <scope>NUCLEOTIDE SEQUENCE [LARGE SCALE GENOMIC DNA]</scope>
    <source>
        <strain evidence="14 15">DY6-4</strain>
    </source>
</reference>
<dbReference type="InterPro" id="IPR001638">
    <property type="entry name" value="Solute-binding_3/MltF_N"/>
</dbReference>
<evidence type="ECO:0000256" key="11">
    <source>
        <dbReference type="SAM" id="Phobius"/>
    </source>
</evidence>
<dbReference type="Proteomes" id="UP000187266">
    <property type="component" value="Chromosome"/>
</dbReference>
<dbReference type="Gene3D" id="1.10.287.70">
    <property type="match status" value="1"/>
</dbReference>
<evidence type="ECO:0000256" key="1">
    <source>
        <dbReference type="ARBA" id="ARBA00004141"/>
    </source>
</evidence>
<keyword evidence="2" id="KW-0813">Transport</keyword>
<dbReference type="SMART" id="SM00062">
    <property type="entry name" value="PBPb"/>
    <property type="match status" value="1"/>
</dbReference>
<dbReference type="GO" id="GO:0016020">
    <property type="term" value="C:membrane"/>
    <property type="evidence" value="ECO:0007669"/>
    <property type="project" value="UniProtKB-SubCell"/>
</dbReference>
<evidence type="ECO:0000256" key="8">
    <source>
        <dbReference type="ARBA" id="ARBA00023180"/>
    </source>
</evidence>